<evidence type="ECO:0000313" key="1">
    <source>
        <dbReference type="EMBL" id="JAI06228.1"/>
    </source>
</evidence>
<reference evidence="1" key="2">
    <citation type="journal article" date="2015" name="Fish Shellfish Immunol.">
        <title>Early steps in the European eel (Anguilla anguilla)-Vibrio vulnificus interaction in the gills: Role of the RtxA13 toxin.</title>
        <authorList>
            <person name="Callol A."/>
            <person name="Pajuelo D."/>
            <person name="Ebbesson L."/>
            <person name="Teles M."/>
            <person name="MacKenzie S."/>
            <person name="Amaro C."/>
        </authorList>
    </citation>
    <scope>NUCLEOTIDE SEQUENCE</scope>
</reference>
<dbReference type="AlphaFoldDB" id="A0A0E9XU45"/>
<reference evidence="1" key="1">
    <citation type="submission" date="2014-11" db="EMBL/GenBank/DDBJ databases">
        <authorList>
            <person name="Amaro Gonzalez C."/>
        </authorList>
    </citation>
    <scope>NUCLEOTIDE SEQUENCE</scope>
</reference>
<dbReference type="EMBL" id="GBXM01002350">
    <property type="protein sequence ID" value="JAI06228.1"/>
    <property type="molecule type" value="Transcribed_RNA"/>
</dbReference>
<protein>
    <submittedName>
        <fullName evidence="1">Uncharacterized protein</fullName>
    </submittedName>
</protein>
<proteinExistence type="predicted"/>
<sequence length="58" mass="6845">MISTTFPWFSDFPNNAENVNPWWLALYNRQRLTGSGNSFCIFLCLSRPNREIKEDMTN</sequence>
<name>A0A0E9XU45_ANGAN</name>
<accession>A0A0E9XU45</accession>
<organism evidence="1">
    <name type="scientific">Anguilla anguilla</name>
    <name type="common">European freshwater eel</name>
    <name type="synonym">Muraena anguilla</name>
    <dbReference type="NCBI Taxonomy" id="7936"/>
    <lineage>
        <taxon>Eukaryota</taxon>
        <taxon>Metazoa</taxon>
        <taxon>Chordata</taxon>
        <taxon>Craniata</taxon>
        <taxon>Vertebrata</taxon>
        <taxon>Euteleostomi</taxon>
        <taxon>Actinopterygii</taxon>
        <taxon>Neopterygii</taxon>
        <taxon>Teleostei</taxon>
        <taxon>Anguilliformes</taxon>
        <taxon>Anguillidae</taxon>
        <taxon>Anguilla</taxon>
    </lineage>
</organism>